<proteinExistence type="predicted"/>
<organism evidence="2 3">
    <name type="scientific">Meloidogyne javanica</name>
    <name type="common">Root-knot nematode worm</name>
    <dbReference type="NCBI Taxonomy" id="6303"/>
    <lineage>
        <taxon>Eukaryota</taxon>
        <taxon>Metazoa</taxon>
        <taxon>Ecdysozoa</taxon>
        <taxon>Nematoda</taxon>
        <taxon>Chromadorea</taxon>
        <taxon>Rhabditida</taxon>
        <taxon>Tylenchina</taxon>
        <taxon>Tylenchomorpha</taxon>
        <taxon>Tylenchoidea</taxon>
        <taxon>Meloidogynidae</taxon>
        <taxon>Meloidogyninae</taxon>
        <taxon>Meloidogyne</taxon>
        <taxon>Meloidogyne incognita group</taxon>
    </lineage>
</organism>
<feature type="region of interest" description="Disordered" evidence="1">
    <location>
        <begin position="35"/>
        <end position="58"/>
    </location>
</feature>
<dbReference type="AlphaFoldDB" id="A0A915MVV5"/>
<dbReference type="WBParaSite" id="scaffold51897_cov305.g25307">
    <property type="protein sequence ID" value="scaffold51897_cov305.g25307"/>
    <property type="gene ID" value="scaffold51897_cov305.g25307"/>
</dbReference>
<name>A0A915MVV5_MELJA</name>
<evidence type="ECO:0000313" key="3">
    <source>
        <dbReference type="WBParaSite" id="scaffold51897_cov305.g25307"/>
    </source>
</evidence>
<keyword evidence="2" id="KW-1185">Reference proteome</keyword>
<protein>
    <submittedName>
        <fullName evidence="3">Uncharacterized protein</fullName>
    </submittedName>
</protein>
<reference evidence="3" key="1">
    <citation type="submission" date="2022-11" db="UniProtKB">
        <authorList>
            <consortium name="WormBaseParasite"/>
        </authorList>
    </citation>
    <scope>IDENTIFICATION</scope>
</reference>
<evidence type="ECO:0000256" key="1">
    <source>
        <dbReference type="SAM" id="MobiDB-lite"/>
    </source>
</evidence>
<dbReference type="Proteomes" id="UP000887561">
    <property type="component" value="Unplaced"/>
</dbReference>
<sequence length="278" mass="32188">TTKKPEMKPIPLEVEKKNIGYYEQLFASIIEEKTKSPERLQQSPSFSEHSEKVSTKTKETKYPIENTIKYQNLDSIPLQVERRHIGYYDHLPILTKSEKKETKIEEVEKKPETLEQDMEPSISSVAISEKTIELKEESIHSVVNFCCSSKCSDEILIELPAKTTQLSKIEKTIFFQFSLKIQPEMKPIPLQVEKKNIVNTTNILPEATEEPIQQFFSIYSSGRSDDEQKTKEYPEIEEASLVSHETSKQLEMKPIPLEVEKKNVGYYEQSITPERNLE</sequence>
<feature type="compositionally biased region" description="Basic and acidic residues" evidence="1">
    <location>
        <begin position="48"/>
        <end position="58"/>
    </location>
</feature>
<accession>A0A915MVV5</accession>
<evidence type="ECO:0000313" key="2">
    <source>
        <dbReference type="Proteomes" id="UP000887561"/>
    </source>
</evidence>